<accession>A0A564HLR7</accession>
<evidence type="ECO:0000313" key="3">
    <source>
        <dbReference type="Proteomes" id="UP000318370"/>
    </source>
</evidence>
<keyword evidence="1" id="KW-0812">Transmembrane</keyword>
<feature type="transmembrane region" description="Helical" evidence="1">
    <location>
        <begin position="32"/>
        <end position="52"/>
    </location>
</feature>
<sequence length="114" mass="13119">MNWIDMPWALLTLLSMVIFISGNWIAQRKIRFINYVIIAFIAIYIAESLQTIDNLSKIGYLFRMLTWTVQASFIAISLFNVWQRPWFSIPTRGATGLNVVFSLILMSCLGILVL</sequence>
<dbReference type="EMBL" id="CABGHF010000001">
    <property type="protein sequence ID" value="VUS33534.1"/>
    <property type="molecule type" value="Genomic_DNA"/>
</dbReference>
<organism evidence="2 3">
    <name type="scientific">Klebsiella spallanzanii</name>
    <dbReference type="NCBI Taxonomy" id="2587528"/>
    <lineage>
        <taxon>Bacteria</taxon>
        <taxon>Pseudomonadati</taxon>
        <taxon>Pseudomonadota</taxon>
        <taxon>Gammaproteobacteria</taxon>
        <taxon>Enterobacterales</taxon>
        <taxon>Enterobacteriaceae</taxon>
        <taxon>Klebsiella/Raoultella group</taxon>
        <taxon>Klebsiella</taxon>
    </lineage>
</organism>
<evidence type="ECO:0000256" key="1">
    <source>
        <dbReference type="SAM" id="Phobius"/>
    </source>
</evidence>
<keyword evidence="1" id="KW-1133">Transmembrane helix</keyword>
<name>A0A564HLR7_9ENTR</name>
<gene>
    <name evidence="2" type="ORF">SB6408_00587</name>
</gene>
<feature type="transmembrane region" description="Helical" evidence="1">
    <location>
        <begin position="94"/>
        <end position="113"/>
    </location>
</feature>
<feature type="transmembrane region" description="Helical" evidence="1">
    <location>
        <begin position="64"/>
        <end position="82"/>
    </location>
</feature>
<dbReference type="AlphaFoldDB" id="A0A564HLR7"/>
<keyword evidence="1" id="KW-0472">Membrane</keyword>
<evidence type="ECO:0000313" key="2">
    <source>
        <dbReference type="EMBL" id="VUS33534.1"/>
    </source>
</evidence>
<dbReference type="Proteomes" id="UP000318370">
    <property type="component" value="Unassembled WGS sequence"/>
</dbReference>
<feature type="transmembrane region" description="Helical" evidence="1">
    <location>
        <begin position="6"/>
        <end position="25"/>
    </location>
</feature>
<dbReference type="RefSeq" id="WP_142461795.1">
    <property type="nucleotide sequence ID" value="NZ_CABGHF010000001.1"/>
</dbReference>
<protein>
    <submittedName>
        <fullName evidence="2">Uncharacterized protein</fullName>
    </submittedName>
</protein>
<reference evidence="2 3" key="1">
    <citation type="submission" date="2019-07" db="EMBL/GenBank/DDBJ databases">
        <authorList>
            <person name="Brisse S."/>
            <person name="Rodrigues C."/>
            <person name="Thorpe H."/>
        </authorList>
    </citation>
    <scope>NUCLEOTIDE SEQUENCE [LARGE SCALE GENOMIC DNA]</scope>
    <source>
        <strain evidence="2">SB6408</strain>
    </source>
</reference>
<proteinExistence type="predicted"/>